<feature type="region of interest" description="Disordered" evidence="12">
    <location>
        <begin position="65"/>
        <end position="92"/>
    </location>
</feature>
<evidence type="ECO:0000256" key="2">
    <source>
        <dbReference type="ARBA" id="ARBA00009810"/>
    </source>
</evidence>
<evidence type="ECO:0000256" key="11">
    <source>
        <dbReference type="RuleBase" id="RU003357"/>
    </source>
</evidence>
<dbReference type="InterPro" id="IPR039426">
    <property type="entry name" value="TonB-dep_rcpt-like"/>
</dbReference>
<evidence type="ECO:0000256" key="8">
    <source>
        <dbReference type="ARBA" id="ARBA00023170"/>
    </source>
</evidence>
<dbReference type="GO" id="GO:0009279">
    <property type="term" value="C:cell outer membrane"/>
    <property type="evidence" value="ECO:0007669"/>
    <property type="project" value="UniProtKB-SubCell"/>
</dbReference>
<keyword evidence="3 10" id="KW-0813">Transport</keyword>
<evidence type="ECO:0000256" key="1">
    <source>
        <dbReference type="ARBA" id="ARBA00004571"/>
    </source>
</evidence>
<feature type="domain" description="TonB-dependent receptor-like beta-barrel" evidence="14">
    <location>
        <begin position="221"/>
        <end position="657"/>
    </location>
</feature>
<dbReference type="GO" id="GO:0044718">
    <property type="term" value="P:siderophore transmembrane transport"/>
    <property type="evidence" value="ECO:0007669"/>
    <property type="project" value="TreeGrafter"/>
</dbReference>
<dbReference type="Pfam" id="PF07715">
    <property type="entry name" value="Plug"/>
    <property type="match status" value="1"/>
</dbReference>
<dbReference type="AlphaFoldDB" id="A0A229FV31"/>
<keyword evidence="4 10" id="KW-1134">Transmembrane beta strand</keyword>
<dbReference type="GO" id="GO:0015344">
    <property type="term" value="F:siderophore uptake transmembrane transporter activity"/>
    <property type="evidence" value="ECO:0007669"/>
    <property type="project" value="TreeGrafter"/>
</dbReference>
<evidence type="ECO:0000259" key="14">
    <source>
        <dbReference type="Pfam" id="PF00593"/>
    </source>
</evidence>
<dbReference type="PANTHER" id="PTHR30069">
    <property type="entry name" value="TONB-DEPENDENT OUTER MEMBRANE RECEPTOR"/>
    <property type="match status" value="1"/>
</dbReference>
<dbReference type="Gene3D" id="2.40.170.20">
    <property type="entry name" value="TonB-dependent receptor, beta-barrel domain"/>
    <property type="match status" value="1"/>
</dbReference>
<feature type="chain" id="PRO_5012240514" evidence="13">
    <location>
        <begin position="25"/>
        <end position="699"/>
    </location>
</feature>
<evidence type="ECO:0000256" key="13">
    <source>
        <dbReference type="SAM" id="SignalP"/>
    </source>
</evidence>
<dbReference type="PROSITE" id="PS52016">
    <property type="entry name" value="TONB_DEPENDENT_REC_3"/>
    <property type="match status" value="1"/>
</dbReference>
<dbReference type="SUPFAM" id="SSF56935">
    <property type="entry name" value="Porins"/>
    <property type="match status" value="1"/>
</dbReference>
<accession>A0A229FV31</accession>
<evidence type="ECO:0000256" key="3">
    <source>
        <dbReference type="ARBA" id="ARBA00022448"/>
    </source>
</evidence>
<comment type="similarity">
    <text evidence="2 10 11">Belongs to the TonB-dependent receptor family.</text>
</comment>
<name>A0A229FV31_9BURK</name>
<feature type="domain" description="TonB-dependent receptor plug" evidence="15">
    <location>
        <begin position="43"/>
        <end position="147"/>
    </location>
</feature>
<keyword evidence="17" id="KW-1185">Reference proteome</keyword>
<keyword evidence="6 11" id="KW-0798">TonB box</keyword>
<keyword evidence="8 16" id="KW-0675">Receptor</keyword>
<dbReference type="PANTHER" id="PTHR30069:SF40">
    <property type="entry name" value="TONB-DEPENDENT RECEPTOR NMB0964-RELATED"/>
    <property type="match status" value="1"/>
</dbReference>
<evidence type="ECO:0000256" key="12">
    <source>
        <dbReference type="SAM" id="MobiDB-lite"/>
    </source>
</evidence>
<dbReference type="EMBL" id="NJGG01000001">
    <property type="protein sequence ID" value="OXL15867.1"/>
    <property type="molecule type" value="Genomic_DNA"/>
</dbReference>
<dbReference type="RefSeq" id="WP_089514904.1">
    <property type="nucleotide sequence ID" value="NZ_NJGG01000001.1"/>
</dbReference>
<dbReference type="Proteomes" id="UP000215188">
    <property type="component" value="Unassembled WGS sequence"/>
</dbReference>
<evidence type="ECO:0000256" key="4">
    <source>
        <dbReference type="ARBA" id="ARBA00022452"/>
    </source>
</evidence>
<gene>
    <name evidence="16" type="ORF">AOC33_01860</name>
</gene>
<dbReference type="InterPro" id="IPR000531">
    <property type="entry name" value="Beta-barrel_TonB"/>
</dbReference>
<evidence type="ECO:0000313" key="16">
    <source>
        <dbReference type="EMBL" id="OXL15867.1"/>
    </source>
</evidence>
<dbReference type="InterPro" id="IPR037066">
    <property type="entry name" value="Plug_dom_sf"/>
</dbReference>
<protein>
    <submittedName>
        <fullName evidence="16">TonB-dependent receptor</fullName>
    </submittedName>
</protein>
<evidence type="ECO:0000256" key="10">
    <source>
        <dbReference type="PROSITE-ProRule" id="PRU01360"/>
    </source>
</evidence>
<evidence type="ECO:0000256" key="5">
    <source>
        <dbReference type="ARBA" id="ARBA00022692"/>
    </source>
</evidence>
<evidence type="ECO:0000256" key="7">
    <source>
        <dbReference type="ARBA" id="ARBA00023136"/>
    </source>
</evidence>
<evidence type="ECO:0000256" key="9">
    <source>
        <dbReference type="ARBA" id="ARBA00023237"/>
    </source>
</evidence>
<comment type="caution">
    <text evidence="16">The sequence shown here is derived from an EMBL/GenBank/DDBJ whole genome shotgun (WGS) entry which is preliminary data.</text>
</comment>
<keyword evidence="13" id="KW-0732">Signal</keyword>
<evidence type="ECO:0000313" key="17">
    <source>
        <dbReference type="Proteomes" id="UP000215188"/>
    </source>
</evidence>
<dbReference type="InterPro" id="IPR012910">
    <property type="entry name" value="Plug_dom"/>
</dbReference>
<proteinExistence type="inferred from homology"/>
<keyword evidence="5 10" id="KW-0812">Transmembrane</keyword>
<dbReference type="OrthoDB" id="9795928at2"/>
<sequence length="699" mass="74291">MQDFMRTAFSAAAIAALSISFAQAQQTLEPVIVSANPLGADINDLITPVSVLRGDQLSQKQSSTLGQTLNGLPGVGSTDFGPNSSRPTIRGLDGDRVRVMSNGGASLDASTLSYDHAVAIEPLLVEQIEVVRGPAALQYGGSAIGGAVNVIDNRIPKAPVKGVHGRAEVRAGGAESERAAAGLVTVGNGAFAIHVDGSSRKTDDLKVPKQAGREGFISQGKLLNSDADQQGGALGFSLTNDHGYLGLSLDTYRNEYGTGLYEEGDIASPTRIKLKQDKLTLAGEQRNLSGKTGPFESIRGSFSTTDYKHEESAGGVVESTFKNKGWDSRIEGTHLPIQTSLGSLKGAWGVQGAESKFSAIGDATFVPNTQTNSMALFVFEELSFAPGKAVNAGLRLESVKVDSFGGGTNGETESFTADSKKFKPFSASVGYRQDMGSGWTATSGLSYTERAPTFYELYANGMHHATETYEKGNADNKKEKGTTLELGMKFKTPTTRANFGAYVTEFSNFIGLTQGGYVDELDGRIQSLDIDECQGGGSGHCVPKYNFSGIKARLYGLEADGRFPLASGLFGKVSQLNMDWKADYVRGENRSTGVALPRISPLRLSSALVYSEGKYSSQVDVQYSARQNRYADDLGATPSYTMFGLGASYKTAVTGMKSAYLFMRVDNFTDVEARNASSVLRDMAPAGARAIKVGLRGNF</sequence>
<dbReference type="Gene3D" id="2.170.130.10">
    <property type="entry name" value="TonB-dependent receptor, plug domain"/>
    <property type="match status" value="1"/>
</dbReference>
<dbReference type="Pfam" id="PF00593">
    <property type="entry name" value="TonB_dep_Rec_b-barrel"/>
    <property type="match status" value="1"/>
</dbReference>
<reference evidence="16 17" key="1">
    <citation type="submission" date="2017-06" db="EMBL/GenBank/DDBJ databases">
        <title>Reclassification of a Polynucleobacter cosmopolitanus strain isolated from tropical Lake Victoria as Polynucleobacter victoriensis comb. nov.</title>
        <authorList>
            <person name="Hahn M.W."/>
        </authorList>
    </citation>
    <scope>NUCLEOTIDE SEQUENCE [LARGE SCALE GENOMIC DNA]</scope>
    <source>
        <strain evidence="16 17">MWH-MoIso2</strain>
    </source>
</reference>
<keyword evidence="9 10" id="KW-0998">Cell outer membrane</keyword>
<comment type="subcellular location">
    <subcellularLocation>
        <location evidence="1 10">Cell outer membrane</location>
        <topology evidence="1 10">Multi-pass membrane protein</topology>
    </subcellularLocation>
</comment>
<keyword evidence="7 10" id="KW-0472">Membrane</keyword>
<evidence type="ECO:0000256" key="6">
    <source>
        <dbReference type="ARBA" id="ARBA00023077"/>
    </source>
</evidence>
<feature type="signal peptide" evidence="13">
    <location>
        <begin position="1"/>
        <end position="24"/>
    </location>
</feature>
<organism evidence="16 17">
    <name type="scientific">Polynucleobacter cosmopolitanus</name>
    <dbReference type="NCBI Taxonomy" id="351345"/>
    <lineage>
        <taxon>Bacteria</taxon>
        <taxon>Pseudomonadati</taxon>
        <taxon>Pseudomonadota</taxon>
        <taxon>Betaproteobacteria</taxon>
        <taxon>Burkholderiales</taxon>
        <taxon>Burkholderiaceae</taxon>
        <taxon>Polynucleobacter</taxon>
    </lineage>
</organism>
<dbReference type="InterPro" id="IPR036942">
    <property type="entry name" value="Beta-barrel_TonB_sf"/>
</dbReference>
<evidence type="ECO:0000259" key="15">
    <source>
        <dbReference type="Pfam" id="PF07715"/>
    </source>
</evidence>